<protein>
    <submittedName>
        <fullName evidence="1">MmcQ/YjbR family DNA-binding protein</fullName>
    </submittedName>
</protein>
<dbReference type="InterPro" id="IPR058532">
    <property type="entry name" value="YjbR/MT2646/Rv2570-like"/>
</dbReference>
<evidence type="ECO:0000313" key="2">
    <source>
        <dbReference type="Proteomes" id="UP000295217"/>
    </source>
</evidence>
<dbReference type="SUPFAM" id="SSF142906">
    <property type="entry name" value="YjbR-like"/>
    <property type="match status" value="1"/>
</dbReference>
<dbReference type="OrthoDB" id="954305at2"/>
<dbReference type="Pfam" id="PF04237">
    <property type="entry name" value="YjbR"/>
    <property type="match status" value="1"/>
</dbReference>
<dbReference type="EMBL" id="SMLB01000008">
    <property type="protein sequence ID" value="TDD70690.1"/>
    <property type="molecule type" value="Genomic_DNA"/>
</dbReference>
<dbReference type="RefSeq" id="WP_132102706.1">
    <property type="nucleotide sequence ID" value="NZ_SMLB01000008.1"/>
</dbReference>
<comment type="caution">
    <text evidence="1">The sequence shown here is derived from an EMBL/GenBank/DDBJ whole genome shotgun (WGS) entry which is preliminary data.</text>
</comment>
<proteinExistence type="predicted"/>
<dbReference type="GO" id="GO:0003677">
    <property type="term" value="F:DNA binding"/>
    <property type="evidence" value="ECO:0007669"/>
    <property type="project" value="UniProtKB-KW"/>
</dbReference>
<sequence>MVTMEDVRESALRFPEAEESTHFGMAAFKVDGRTFVGPERDERTLGVAVALRTAVGLIAEEPDMFEEIWRPGPQPSFVGVRVALADIDRDRLDELVEAAWRHKAPKQTVAAYDETR</sequence>
<keyword evidence="1" id="KW-0238">DNA-binding</keyword>
<keyword evidence="2" id="KW-1185">Reference proteome</keyword>
<evidence type="ECO:0000313" key="1">
    <source>
        <dbReference type="EMBL" id="TDD70690.1"/>
    </source>
</evidence>
<dbReference type="InterPro" id="IPR038056">
    <property type="entry name" value="YjbR-like_sf"/>
</dbReference>
<dbReference type="Proteomes" id="UP000295217">
    <property type="component" value="Unassembled WGS sequence"/>
</dbReference>
<name>A0A4R5AH06_9ACTN</name>
<gene>
    <name evidence="1" type="ORF">E1262_08540</name>
</gene>
<accession>A0A4R5AH06</accession>
<dbReference type="AlphaFoldDB" id="A0A4R5AH06"/>
<organism evidence="1 2">
    <name type="scientific">Jiangella aurantiaca</name>
    <dbReference type="NCBI Taxonomy" id="2530373"/>
    <lineage>
        <taxon>Bacteria</taxon>
        <taxon>Bacillati</taxon>
        <taxon>Actinomycetota</taxon>
        <taxon>Actinomycetes</taxon>
        <taxon>Jiangellales</taxon>
        <taxon>Jiangellaceae</taxon>
        <taxon>Jiangella</taxon>
    </lineage>
</organism>
<reference evidence="1 2" key="1">
    <citation type="submission" date="2019-02" db="EMBL/GenBank/DDBJ databases">
        <title>Draft genome sequences of novel Actinobacteria.</title>
        <authorList>
            <person name="Sahin N."/>
            <person name="Ay H."/>
            <person name="Saygin H."/>
        </authorList>
    </citation>
    <scope>NUCLEOTIDE SEQUENCE [LARGE SCALE GENOMIC DNA]</scope>
    <source>
        <strain evidence="1 2">8K307</strain>
    </source>
</reference>